<dbReference type="PANTHER" id="PTHR13194">
    <property type="entry name" value="COMPLEX I INTERMEDIATE-ASSOCIATED PROTEIN 30"/>
    <property type="match status" value="1"/>
</dbReference>
<dbReference type="OrthoDB" id="442188at2"/>
<dbReference type="InterPro" id="IPR039131">
    <property type="entry name" value="NDUFAF1"/>
</dbReference>
<dbReference type="Proteomes" id="UP000245533">
    <property type="component" value="Unassembled WGS sequence"/>
</dbReference>
<keyword evidence="2" id="KW-0732">Signal</keyword>
<evidence type="ECO:0000313" key="5">
    <source>
        <dbReference type="Proteomes" id="UP000245533"/>
    </source>
</evidence>
<feature type="domain" description="NADH:ubiquinone oxidoreductase intermediate-associated protein 30" evidence="3">
    <location>
        <begin position="20"/>
        <end position="170"/>
    </location>
</feature>
<dbReference type="PANTHER" id="PTHR13194:SF19">
    <property type="entry name" value="NAD(P)-BINDING ROSSMANN-FOLD SUPERFAMILY PROTEIN"/>
    <property type="match status" value="1"/>
</dbReference>
<proteinExistence type="inferred from homology"/>
<organism evidence="4 5">
    <name type="scientific">Rhodohalobacter mucosus</name>
    <dbReference type="NCBI Taxonomy" id="2079485"/>
    <lineage>
        <taxon>Bacteria</taxon>
        <taxon>Pseudomonadati</taxon>
        <taxon>Balneolota</taxon>
        <taxon>Balneolia</taxon>
        <taxon>Balneolales</taxon>
        <taxon>Balneolaceae</taxon>
        <taxon>Rhodohalobacter</taxon>
    </lineage>
</organism>
<dbReference type="Gene3D" id="2.60.120.430">
    <property type="entry name" value="Galactose-binding lectin"/>
    <property type="match status" value="1"/>
</dbReference>
<dbReference type="AlphaFoldDB" id="A0A316TQV2"/>
<name>A0A316TQV2_9BACT</name>
<comment type="caution">
    <text evidence="4">The sequence shown here is derived from an EMBL/GenBank/DDBJ whole genome shotgun (WGS) entry which is preliminary data.</text>
</comment>
<comment type="similarity">
    <text evidence="1">Belongs to the CIA30 family.</text>
</comment>
<evidence type="ECO:0000256" key="2">
    <source>
        <dbReference type="SAM" id="SignalP"/>
    </source>
</evidence>
<dbReference type="Pfam" id="PF08547">
    <property type="entry name" value="CIA30"/>
    <property type="match status" value="1"/>
</dbReference>
<dbReference type="InterPro" id="IPR013857">
    <property type="entry name" value="NADH-UbQ_OxRdtase-assoc_prot30"/>
</dbReference>
<evidence type="ECO:0000313" key="4">
    <source>
        <dbReference type="EMBL" id="PWN06071.1"/>
    </source>
</evidence>
<reference evidence="4 5" key="1">
    <citation type="submission" date="2018-05" db="EMBL/GenBank/DDBJ databases">
        <title>Rhodohalobacter halophilus gen. nov., sp. nov., a moderately halophilic member of the family Balneolaceae.</title>
        <authorList>
            <person name="Liu Z.-W."/>
        </authorList>
    </citation>
    <scope>NUCLEOTIDE SEQUENCE [LARGE SCALE GENOMIC DNA]</scope>
    <source>
        <strain evidence="4 5">8A47</strain>
    </source>
</reference>
<evidence type="ECO:0000256" key="1">
    <source>
        <dbReference type="ARBA" id="ARBA00007884"/>
    </source>
</evidence>
<accession>A0A316TQV2</accession>
<keyword evidence="5" id="KW-1185">Reference proteome</keyword>
<protein>
    <submittedName>
        <fullName evidence="4">CIA30 family protein</fullName>
    </submittedName>
</protein>
<sequence length="178" mass="20453">MKYFTGLLLIALLVNPTVLFDFHENANISNWRIVDDVVMGGRSSGSFELSPDGHAVFSGDISLENNGGFSSVRYRFEGAEADPESIVRIRLKGDGKPYQLRIKHDVRSYYSYQADFETSGEWQEIEIQLKDMYPEFRGNRLNQPNYNHNRIQEITFQFGNGKPESFQLMIDKITLVTE</sequence>
<feature type="signal peptide" evidence="2">
    <location>
        <begin position="1"/>
        <end position="20"/>
    </location>
</feature>
<dbReference type="SUPFAM" id="SSF49785">
    <property type="entry name" value="Galactose-binding domain-like"/>
    <property type="match status" value="1"/>
</dbReference>
<dbReference type="EMBL" id="QGGB01000008">
    <property type="protein sequence ID" value="PWN06071.1"/>
    <property type="molecule type" value="Genomic_DNA"/>
</dbReference>
<gene>
    <name evidence="4" type="ORF">DDZ15_12520</name>
</gene>
<dbReference type="InterPro" id="IPR008979">
    <property type="entry name" value="Galactose-bd-like_sf"/>
</dbReference>
<feature type="chain" id="PRO_5016351173" evidence="2">
    <location>
        <begin position="21"/>
        <end position="178"/>
    </location>
</feature>
<evidence type="ECO:0000259" key="3">
    <source>
        <dbReference type="Pfam" id="PF08547"/>
    </source>
</evidence>